<gene>
    <name evidence="2" type="ORF">DAPPUDRAFT_310697</name>
</gene>
<reference evidence="2 3" key="1">
    <citation type="journal article" date="2011" name="Science">
        <title>The ecoresponsive genome of Daphnia pulex.</title>
        <authorList>
            <person name="Colbourne J.K."/>
            <person name="Pfrender M.E."/>
            <person name="Gilbert D."/>
            <person name="Thomas W.K."/>
            <person name="Tucker A."/>
            <person name="Oakley T.H."/>
            <person name="Tokishita S."/>
            <person name="Aerts A."/>
            <person name="Arnold G.J."/>
            <person name="Basu M.K."/>
            <person name="Bauer D.J."/>
            <person name="Caceres C.E."/>
            <person name="Carmel L."/>
            <person name="Casola C."/>
            <person name="Choi J.H."/>
            <person name="Detter J.C."/>
            <person name="Dong Q."/>
            <person name="Dusheyko S."/>
            <person name="Eads B.D."/>
            <person name="Frohlich T."/>
            <person name="Geiler-Samerotte K.A."/>
            <person name="Gerlach D."/>
            <person name="Hatcher P."/>
            <person name="Jogdeo S."/>
            <person name="Krijgsveld J."/>
            <person name="Kriventseva E.V."/>
            <person name="Kultz D."/>
            <person name="Laforsch C."/>
            <person name="Lindquist E."/>
            <person name="Lopez J."/>
            <person name="Manak J.R."/>
            <person name="Muller J."/>
            <person name="Pangilinan J."/>
            <person name="Patwardhan R.P."/>
            <person name="Pitluck S."/>
            <person name="Pritham E.J."/>
            <person name="Rechtsteiner A."/>
            <person name="Rho M."/>
            <person name="Rogozin I.B."/>
            <person name="Sakarya O."/>
            <person name="Salamov A."/>
            <person name="Schaack S."/>
            <person name="Shapiro H."/>
            <person name="Shiga Y."/>
            <person name="Skalitzky C."/>
            <person name="Smith Z."/>
            <person name="Souvorov A."/>
            <person name="Sung W."/>
            <person name="Tang Z."/>
            <person name="Tsuchiya D."/>
            <person name="Tu H."/>
            <person name="Vos H."/>
            <person name="Wang M."/>
            <person name="Wolf Y.I."/>
            <person name="Yamagata H."/>
            <person name="Yamada T."/>
            <person name="Ye Y."/>
            <person name="Shaw J.R."/>
            <person name="Andrews J."/>
            <person name="Crease T.J."/>
            <person name="Tang H."/>
            <person name="Lucas S.M."/>
            <person name="Robertson H.M."/>
            <person name="Bork P."/>
            <person name="Koonin E.V."/>
            <person name="Zdobnov E.M."/>
            <person name="Grigoriev I.V."/>
            <person name="Lynch M."/>
            <person name="Boore J.L."/>
        </authorList>
    </citation>
    <scope>NUCLEOTIDE SEQUENCE [LARGE SCALE GENOMIC DNA]</scope>
</reference>
<dbReference type="EMBL" id="GL732525">
    <property type="protein sequence ID" value="EFX88510.1"/>
    <property type="molecule type" value="Genomic_DNA"/>
</dbReference>
<evidence type="ECO:0000256" key="1">
    <source>
        <dbReference type="SAM" id="MobiDB-lite"/>
    </source>
</evidence>
<protein>
    <submittedName>
        <fullName evidence="2">Uncharacterized protein</fullName>
    </submittedName>
</protein>
<dbReference type="AlphaFoldDB" id="E9FV78"/>
<dbReference type="HOGENOM" id="CLU_2348772_0_0_1"/>
<organism evidence="2 3">
    <name type="scientific">Daphnia pulex</name>
    <name type="common">Water flea</name>
    <dbReference type="NCBI Taxonomy" id="6669"/>
    <lineage>
        <taxon>Eukaryota</taxon>
        <taxon>Metazoa</taxon>
        <taxon>Ecdysozoa</taxon>
        <taxon>Arthropoda</taxon>
        <taxon>Crustacea</taxon>
        <taxon>Branchiopoda</taxon>
        <taxon>Diplostraca</taxon>
        <taxon>Cladocera</taxon>
        <taxon>Anomopoda</taxon>
        <taxon>Daphniidae</taxon>
        <taxon>Daphnia</taxon>
    </lineage>
</organism>
<dbReference type="InParanoid" id="E9FV78"/>
<dbReference type="KEGG" id="dpx:DAPPUDRAFT_310697"/>
<feature type="region of interest" description="Disordered" evidence="1">
    <location>
        <begin position="1"/>
        <end position="40"/>
    </location>
</feature>
<accession>E9FV78</accession>
<name>E9FV78_DAPPU</name>
<keyword evidence="3" id="KW-1185">Reference proteome</keyword>
<proteinExistence type="predicted"/>
<dbReference type="Proteomes" id="UP000000305">
    <property type="component" value="Unassembled WGS sequence"/>
</dbReference>
<evidence type="ECO:0000313" key="3">
    <source>
        <dbReference type="Proteomes" id="UP000000305"/>
    </source>
</evidence>
<feature type="compositionally biased region" description="Basic and acidic residues" evidence="1">
    <location>
        <begin position="8"/>
        <end position="17"/>
    </location>
</feature>
<sequence>MDPGHSTAHGEFDRDPDVPPFLAAGAGGRPSPMYINNAESGPGIQQEMDCTCQIHYATYNRPKMRNSNQVAGIHRASTMPRKVAFEGLANVYQQTPL</sequence>
<evidence type="ECO:0000313" key="2">
    <source>
        <dbReference type="EMBL" id="EFX88510.1"/>
    </source>
</evidence>
<dbReference type="OrthoDB" id="6367749at2759"/>